<organism evidence="1 2">
    <name type="scientific">Pseudocercospora fijiensis (strain CIRAD86)</name>
    <name type="common">Black leaf streak disease fungus</name>
    <name type="synonym">Mycosphaerella fijiensis</name>
    <dbReference type="NCBI Taxonomy" id="383855"/>
    <lineage>
        <taxon>Eukaryota</taxon>
        <taxon>Fungi</taxon>
        <taxon>Dikarya</taxon>
        <taxon>Ascomycota</taxon>
        <taxon>Pezizomycotina</taxon>
        <taxon>Dothideomycetes</taxon>
        <taxon>Dothideomycetidae</taxon>
        <taxon>Mycosphaerellales</taxon>
        <taxon>Mycosphaerellaceae</taxon>
        <taxon>Pseudocercospora</taxon>
    </lineage>
</organism>
<evidence type="ECO:0000313" key="1">
    <source>
        <dbReference type="EMBL" id="EME83910.1"/>
    </source>
</evidence>
<gene>
    <name evidence="1" type="ORF">MYCFIDRAFT_172980</name>
</gene>
<dbReference type="GeneID" id="19332898"/>
<keyword evidence="2" id="KW-1185">Reference proteome</keyword>
<dbReference type="HOGENOM" id="CLU_983945_0_0_1"/>
<reference evidence="1 2" key="1">
    <citation type="journal article" date="2012" name="PLoS Pathog.">
        <title>Diverse lifestyles and strategies of plant pathogenesis encoded in the genomes of eighteen Dothideomycetes fungi.</title>
        <authorList>
            <person name="Ohm R.A."/>
            <person name="Feau N."/>
            <person name="Henrissat B."/>
            <person name="Schoch C.L."/>
            <person name="Horwitz B.A."/>
            <person name="Barry K.W."/>
            <person name="Condon B.J."/>
            <person name="Copeland A.C."/>
            <person name="Dhillon B."/>
            <person name="Glaser F."/>
            <person name="Hesse C.N."/>
            <person name="Kosti I."/>
            <person name="LaButti K."/>
            <person name="Lindquist E.A."/>
            <person name="Lucas S."/>
            <person name="Salamov A.A."/>
            <person name="Bradshaw R.E."/>
            <person name="Ciuffetti L."/>
            <person name="Hamelin R.C."/>
            <person name="Kema G.H.J."/>
            <person name="Lawrence C."/>
            <person name="Scott J.A."/>
            <person name="Spatafora J.W."/>
            <person name="Turgeon B.G."/>
            <person name="de Wit P.J.G.M."/>
            <person name="Zhong S."/>
            <person name="Goodwin S.B."/>
            <person name="Grigoriev I.V."/>
        </authorList>
    </citation>
    <scope>NUCLEOTIDE SEQUENCE [LARGE SCALE GENOMIC DNA]</scope>
    <source>
        <strain evidence="1 2">CIRAD86</strain>
    </source>
</reference>
<dbReference type="Proteomes" id="UP000016932">
    <property type="component" value="Unassembled WGS sequence"/>
</dbReference>
<sequence length="283" mass="33252">MCSYMILKSIVKHLQLWEQLAYTVLGTAEYHQVKLAKKNPPTSKCDEQKTGCFQERFFEFWSVTEYVHIQQTLESRQRAIRCCAGNQVQYMTHLSSNLGSLNGCPRTPCGDADLLSLFAQLYRVRGSANVIEDLSDPEVVVQLFLYAREWDEFDYENLFHFTLCLGNLHAHKHDLIENTPFWAKIWRAKYDNKIRWLPWTKKSFIDWPNGGIDKYGITQETMAEYYDRIMDKHSTPVLSKFHDQRLYEVLGVPEIPAIPVDPIVWHPKTDTLFYGFEYIFIFN</sequence>
<proteinExistence type="predicted"/>
<name>M2Z260_PSEFD</name>
<protein>
    <submittedName>
        <fullName evidence="1">Uncharacterized protein</fullName>
    </submittedName>
</protein>
<dbReference type="AlphaFoldDB" id="M2Z260"/>
<dbReference type="RefSeq" id="XP_007924534.1">
    <property type="nucleotide sequence ID" value="XM_007926343.1"/>
</dbReference>
<accession>M2Z260</accession>
<dbReference type="VEuPathDB" id="FungiDB:MYCFIDRAFT_172980"/>
<dbReference type="EMBL" id="KB446557">
    <property type="protein sequence ID" value="EME83910.1"/>
    <property type="molecule type" value="Genomic_DNA"/>
</dbReference>
<dbReference type="KEGG" id="pfj:MYCFIDRAFT_172980"/>
<evidence type="ECO:0000313" key="2">
    <source>
        <dbReference type="Proteomes" id="UP000016932"/>
    </source>
</evidence>